<proteinExistence type="predicted"/>
<dbReference type="Proteomes" id="UP000318833">
    <property type="component" value="Unassembled WGS sequence"/>
</dbReference>
<evidence type="ECO:0000313" key="3">
    <source>
        <dbReference type="Proteomes" id="UP000318833"/>
    </source>
</evidence>
<dbReference type="SMART" id="SM00245">
    <property type="entry name" value="TSPc"/>
    <property type="match status" value="1"/>
</dbReference>
<gene>
    <name evidence="2" type="ORF">FOF46_18740</name>
</gene>
<name>A0A554VGU4_9FLAO</name>
<keyword evidence="3" id="KW-1185">Reference proteome</keyword>
<dbReference type="GO" id="GO:0008236">
    <property type="term" value="F:serine-type peptidase activity"/>
    <property type="evidence" value="ECO:0007669"/>
    <property type="project" value="InterPro"/>
</dbReference>
<dbReference type="Gene3D" id="3.90.226.10">
    <property type="entry name" value="2-enoyl-CoA Hydratase, Chain A, domain 1"/>
    <property type="match status" value="2"/>
</dbReference>
<reference evidence="2 3" key="1">
    <citation type="submission" date="2019-07" db="EMBL/GenBank/DDBJ databases">
        <title>The draft genome sequence of Aquimarina algiphila M91.</title>
        <authorList>
            <person name="Meng X."/>
        </authorList>
    </citation>
    <scope>NUCLEOTIDE SEQUENCE [LARGE SCALE GENOMIC DNA]</scope>
    <source>
        <strain evidence="2 3">M91</strain>
    </source>
</reference>
<comment type="caution">
    <text evidence="2">The sequence shown here is derived from an EMBL/GenBank/DDBJ whole genome shotgun (WGS) entry which is preliminary data.</text>
</comment>
<dbReference type="AlphaFoldDB" id="A0A554VGU4"/>
<dbReference type="EMBL" id="VLNR01000043">
    <property type="protein sequence ID" value="TSE06645.1"/>
    <property type="molecule type" value="Genomic_DNA"/>
</dbReference>
<dbReference type="InterPro" id="IPR005151">
    <property type="entry name" value="Tail-specific_protease"/>
</dbReference>
<dbReference type="SUPFAM" id="SSF52096">
    <property type="entry name" value="ClpP/crotonase"/>
    <property type="match status" value="1"/>
</dbReference>
<accession>A0A554VGU4</accession>
<evidence type="ECO:0000259" key="1">
    <source>
        <dbReference type="SMART" id="SM00245"/>
    </source>
</evidence>
<evidence type="ECO:0000313" key="2">
    <source>
        <dbReference type="EMBL" id="TSE06645.1"/>
    </source>
</evidence>
<protein>
    <recommendedName>
        <fullName evidence="1">Tail specific protease domain-containing protein</fullName>
    </recommendedName>
</protein>
<dbReference type="OrthoDB" id="5480566at2"/>
<sequence>MRLLTTIILSFGFVFISYSQKANVKEWIEDIDFYQKTLQEKHIDIYHTISKKDFDIEIQKIKDQISDLTHFQVIVELMKLTRRIGNGQSDGHTAMPLWDTKRHKYPLELFDFGNELRVLKTSKKYQHLLGKKLIRINKTDIEEVVKKTSAIAPFVENKQSLMQRTCSYIMVSEILHAFNVTKDLKKASFVFADDIDKLETIDIEVIPSEKMTEALTEVISFKNPKVNRPTSAKMENLWFTLLEDKKTVYIKFRRYPPYDEMQAFSENILDFINSSSAENLIIDVRENYGGNTFLGLKLAEYLIIAESINWTSGVYTLTDRFTYSAAMANAVQFRQILNAKIVGEPTGGNPYSYQDLGQFKLPNSNLIVTYSKHLFRFQEKNTAGVQPDVLFTPKWNNYKNGVDEVMDWVLKNINKRNTTNKK</sequence>
<organism evidence="2 3">
    <name type="scientific">Aquimarina algiphila</name>
    <dbReference type="NCBI Taxonomy" id="2047982"/>
    <lineage>
        <taxon>Bacteria</taxon>
        <taxon>Pseudomonadati</taxon>
        <taxon>Bacteroidota</taxon>
        <taxon>Flavobacteriia</taxon>
        <taxon>Flavobacteriales</taxon>
        <taxon>Flavobacteriaceae</taxon>
        <taxon>Aquimarina</taxon>
    </lineage>
</organism>
<feature type="domain" description="Tail specific protease" evidence="1">
    <location>
        <begin position="234"/>
        <end position="392"/>
    </location>
</feature>
<dbReference type="InterPro" id="IPR029045">
    <property type="entry name" value="ClpP/crotonase-like_dom_sf"/>
</dbReference>
<dbReference type="RefSeq" id="WP_143917518.1">
    <property type="nucleotide sequence ID" value="NZ_CANMIK010000001.1"/>
</dbReference>
<dbReference type="Pfam" id="PF03572">
    <property type="entry name" value="Peptidase_S41"/>
    <property type="match status" value="1"/>
</dbReference>
<dbReference type="GO" id="GO:0006508">
    <property type="term" value="P:proteolysis"/>
    <property type="evidence" value="ECO:0007669"/>
    <property type="project" value="InterPro"/>
</dbReference>